<dbReference type="Pfam" id="PF02361">
    <property type="entry name" value="CbiQ"/>
    <property type="match status" value="1"/>
</dbReference>
<organism evidence="6 7">
    <name type="scientific">Mesotoga infera</name>
    <dbReference type="NCBI Taxonomy" id="1236046"/>
    <lineage>
        <taxon>Bacteria</taxon>
        <taxon>Thermotogati</taxon>
        <taxon>Thermotogota</taxon>
        <taxon>Thermotogae</taxon>
        <taxon>Kosmotogales</taxon>
        <taxon>Kosmotogaceae</taxon>
        <taxon>Mesotoga</taxon>
    </lineage>
</organism>
<feature type="transmembrane region" description="Helical" evidence="5">
    <location>
        <begin position="44"/>
        <end position="62"/>
    </location>
</feature>
<dbReference type="RefSeq" id="WP_169698282.1">
    <property type="nucleotide sequence ID" value="NZ_LS974202.1"/>
</dbReference>
<keyword evidence="7" id="KW-1185">Reference proteome</keyword>
<evidence type="ECO:0000256" key="3">
    <source>
        <dbReference type="ARBA" id="ARBA00022989"/>
    </source>
</evidence>
<sequence>MITVPTGRYISTGSSIHAIDPSAKIVSFILLAFSSLFLKEPVDFLVYGALWTAIYILSAVALGEYLSTLWGIRFLLLLVLVFQSFFTPGRVLLDLGVVRITVEGLLNGLTQSGRLIFAVLFGTTLSLTTSPVEISTGFERILKRLGLGESRGSKIGLAASLTLTFIPLISLQTERIIMAQKVRGVEFDKGGLFKKVKNALSVVIPVIVTSLKKAQDTAAALQIHFRSSNRTGIHLRVSRWKLPENLLTATAFMALLGVILL</sequence>
<reference evidence="6 7" key="1">
    <citation type="submission" date="2017-01" db="EMBL/GenBank/DDBJ databases">
        <authorList>
            <person name="Erauso G."/>
        </authorList>
    </citation>
    <scope>NUCLEOTIDE SEQUENCE [LARGE SCALE GENOMIC DNA]</scope>
    <source>
        <strain evidence="6">MESINF1</strain>
    </source>
</reference>
<evidence type="ECO:0000256" key="4">
    <source>
        <dbReference type="ARBA" id="ARBA00023136"/>
    </source>
</evidence>
<keyword evidence="3 5" id="KW-1133">Transmembrane helix</keyword>
<dbReference type="EMBL" id="LS974202">
    <property type="protein sequence ID" value="SSC11846.1"/>
    <property type="molecule type" value="Genomic_DNA"/>
</dbReference>
<dbReference type="KEGG" id="minf:MESINF_0397"/>
<accession>A0A7Z7LD99</accession>
<evidence type="ECO:0000256" key="2">
    <source>
        <dbReference type="ARBA" id="ARBA00022692"/>
    </source>
</evidence>
<keyword evidence="2 5" id="KW-0812">Transmembrane</keyword>
<dbReference type="GO" id="GO:0005886">
    <property type="term" value="C:plasma membrane"/>
    <property type="evidence" value="ECO:0007669"/>
    <property type="project" value="TreeGrafter"/>
</dbReference>
<protein>
    <submittedName>
        <fullName evidence="6">ABC-type cobalt transport system, permease component CbiQ</fullName>
    </submittedName>
</protein>
<comment type="subcellular location">
    <subcellularLocation>
        <location evidence="1">Membrane</location>
        <topology evidence="1">Multi-pass membrane protein</topology>
    </subcellularLocation>
</comment>
<dbReference type="AlphaFoldDB" id="A0A7Z7LD99"/>
<dbReference type="InterPro" id="IPR003339">
    <property type="entry name" value="ABC/ECF_trnsptr_transmembrane"/>
</dbReference>
<gene>
    <name evidence="6" type="ORF">MESINF_0397</name>
</gene>
<evidence type="ECO:0000313" key="7">
    <source>
        <dbReference type="Proteomes" id="UP000250796"/>
    </source>
</evidence>
<dbReference type="CDD" id="cd16914">
    <property type="entry name" value="EcfT"/>
    <property type="match status" value="1"/>
</dbReference>
<evidence type="ECO:0000313" key="6">
    <source>
        <dbReference type="EMBL" id="SSC11846.1"/>
    </source>
</evidence>
<dbReference type="PANTHER" id="PTHR33514:SF13">
    <property type="entry name" value="PROTEIN ABCI12, CHLOROPLASTIC"/>
    <property type="match status" value="1"/>
</dbReference>
<evidence type="ECO:0000256" key="1">
    <source>
        <dbReference type="ARBA" id="ARBA00004141"/>
    </source>
</evidence>
<proteinExistence type="predicted"/>
<dbReference type="Proteomes" id="UP000250796">
    <property type="component" value="Chromosome MESINF"/>
</dbReference>
<dbReference type="PANTHER" id="PTHR33514">
    <property type="entry name" value="PROTEIN ABCI12, CHLOROPLASTIC"/>
    <property type="match status" value="1"/>
</dbReference>
<feature type="transmembrane region" description="Helical" evidence="5">
    <location>
        <begin position="21"/>
        <end position="38"/>
    </location>
</feature>
<evidence type="ECO:0000256" key="5">
    <source>
        <dbReference type="SAM" id="Phobius"/>
    </source>
</evidence>
<feature type="transmembrane region" description="Helical" evidence="5">
    <location>
        <begin position="74"/>
        <end position="93"/>
    </location>
</feature>
<keyword evidence="4 5" id="KW-0472">Membrane</keyword>
<name>A0A7Z7LD99_9BACT</name>